<protein>
    <submittedName>
        <fullName evidence="15">Lariat debranching enzyme</fullName>
    </submittedName>
</protein>
<dbReference type="RefSeq" id="XP_064655478.1">
    <property type="nucleotide sequence ID" value="XM_064806152.1"/>
</dbReference>
<evidence type="ECO:0000256" key="7">
    <source>
        <dbReference type="ARBA" id="ARBA00022723"/>
    </source>
</evidence>
<keyword evidence="9" id="KW-0862">Zinc</keyword>
<keyword evidence="8" id="KW-0378">Hydrolase</keyword>
<evidence type="ECO:0000313" key="16">
    <source>
        <dbReference type="Proteomes" id="UP001337655"/>
    </source>
</evidence>
<comment type="caution">
    <text evidence="15">The sequence shown here is derived from an EMBL/GenBank/DDBJ whole genome shotgun (WGS) entry which is preliminary data.</text>
</comment>
<dbReference type="AlphaFoldDB" id="A0AAV9P1X7"/>
<keyword evidence="12" id="KW-0539">Nucleus</keyword>
<dbReference type="GO" id="GO:0046872">
    <property type="term" value="F:metal ion binding"/>
    <property type="evidence" value="ECO:0007669"/>
    <property type="project" value="UniProtKB-KW"/>
</dbReference>
<dbReference type="InterPro" id="IPR041816">
    <property type="entry name" value="Dbr1_N"/>
</dbReference>
<evidence type="ECO:0000256" key="3">
    <source>
        <dbReference type="ARBA" id="ARBA00001954"/>
    </source>
</evidence>
<feature type="region of interest" description="Disordered" evidence="13">
    <location>
        <begin position="474"/>
        <end position="535"/>
    </location>
</feature>
<gene>
    <name evidence="15" type="primary">DBR1</name>
    <name evidence="15" type="ORF">LTR77_008923</name>
</gene>
<dbReference type="GO" id="GO:0005634">
    <property type="term" value="C:nucleus"/>
    <property type="evidence" value="ECO:0007669"/>
    <property type="project" value="UniProtKB-SubCell"/>
</dbReference>
<comment type="cofactor">
    <cofactor evidence="3">
        <name>Fe(2+)</name>
        <dbReference type="ChEBI" id="CHEBI:29033"/>
    </cofactor>
</comment>
<feature type="domain" description="Lariat debranching enzyme C-terminal" evidence="14">
    <location>
        <begin position="289"/>
        <end position="446"/>
    </location>
</feature>
<evidence type="ECO:0000259" key="14">
    <source>
        <dbReference type="SMART" id="SM01124"/>
    </source>
</evidence>
<evidence type="ECO:0000313" key="15">
    <source>
        <dbReference type="EMBL" id="KAK5165394.1"/>
    </source>
</evidence>
<evidence type="ECO:0000256" key="13">
    <source>
        <dbReference type="SAM" id="MobiDB-lite"/>
    </source>
</evidence>
<dbReference type="GeneID" id="89930255"/>
<keyword evidence="7" id="KW-0479">Metal-binding</keyword>
<dbReference type="InterPro" id="IPR004843">
    <property type="entry name" value="Calcineurin-like_PHP"/>
</dbReference>
<dbReference type="SUPFAM" id="SSF56300">
    <property type="entry name" value="Metallo-dependent phosphatases"/>
    <property type="match status" value="1"/>
</dbReference>
<evidence type="ECO:0000256" key="8">
    <source>
        <dbReference type="ARBA" id="ARBA00022801"/>
    </source>
</evidence>
<comment type="cofactor">
    <cofactor evidence="2">
        <name>Zn(2+)</name>
        <dbReference type="ChEBI" id="CHEBI:29105"/>
    </cofactor>
</comment>
<dbReference type="PANTHER" id="PTHR12849:SF0">
    <property type="entry name" value="LARIAT DEBRANCHING ENZYME"/>
    <property type="match status" value="1"/>
</dbReference>
<dbReference type="InterPro" id="IPR007708">
    <property type="entry name" value="DBR1_C"/>
</dbReference>
<keyword evidence="11" id="KW-0464">Manganese</keyword>
<comment type="cofactor">
    <cofactor evidence="1">
        <name>Mn(2+)</name>
        <dbReference type="ChEBI" id="CHEBI:29035"/>
    </cofactor>
</comment>
<evidence type="ECO:0000256" key="4">
    <source>
        <dbReference type="ARBA" id="ARBA00004123"/>
    </source>
</evidence>
<dbReference type="Pfam" id="PF05011">
    <property type="entry name" value="DBR1"/>
    <property type="match status" value="1"/>
</dbReference>
<dbReference type="Proteomes" id="UP001337655">
    <property type="component" value="Unassembled WGS sequence"/>
</dbReference>
<dbReference type="PANTHER" id="PTHR12849">
    <property type="entry name" value="RNA LARIAT DEBRANCHING ENZYME"/>
    <property type="match status" value="1"/>
</dbReference>
<comment type="subcellular location">
    <subcellularLocation>
        <location evidence="4">Nucleus</location>
    </subcellularLocation>
</comment>
<dbReference type="InterPro" id="IPR029052">
    <property type="entry name" value="Metallo-depent_PP-like"/>
</dbReference>
<organism evidence="15 16">
    <name type="scientific">Saxophila tyrrhenica</name>
    <dbReference type="NCBI Taxonomy" id="1690608"/>
    <lineage>
        <taxon>Eukaryota</taxon>
        <taxon>Fungi</taxon>
        <taxon>Dikarya</taxon>
        <taxon>Ascomycota</taxon>
        <taxon>Pezizomycotina</taxon>
        <taxon>Dothideomycetes</taxon>
        <taxon>Dothideomycetidae</taxon>
        <taxon>Mycosphaerellales</taxon>
        <taxon>Extremaceae</taxon>
        <taxon>Saxophila</taxon>
    </lineage>
</organism>
<dbReference type="CDD" id="cd00844">
    <property type="entry name" value="MPP_Dbr1_N"/>
    <property type="match status" value="1"/>
</dbReference>
<evidence type="ECO:0000256" key="5">
    <source>
        <dbReference type="ARBA" id="ARBA00006045"/>
    </source>
</evidence>
<dbReference type="EMBL" id="JAVRRT010000016">
    <property type="protein sequence ID" value="KAK5165394.1"/>
    <property type="molecule type" value="Genomic_DNA"/>
</dbReference>
<evidence type="ECO:0000256" key="1">
    <source>
        <dbReference type="ARBA" id="ARBA00001936"/>
    </source>
</evidence>
<reference evidence="15 16" key="1">
    <citation type="submission" date="2023-08" db="EMBL/GenBank/DDBJ databases">
        <title>Black Yeasts Isolated from many extreme environments.</title>
        <authorList>
            <person name="Coleine C."/>
            <person name="Stajich J.E."/>
            <person name="Selbmann L."/>
        </authorList>
    </citation>
    <scope>NUCLEOTIDE SEQUENCE [LARGE SCALE GENOMIC DNA]</scope>
    <source>
        <strain evidence="15 16">CCFEE 5935</strain>
    </source>
</reference>
<evidence type="ECO:0000256" key="6">
    <source>
        <dbReference type="ARBA" id="ARBA00022664"/>
    </source>
</evidence>
<dbReference type="Pfam" id="PF00149">
    <property type="entry name" value="Metallophos"/>
    <property type="match status" value="1"/>
</dbReference>
<name>A0AAV9P1X7_9PEZI</name>
<evidence type="ECO:0000256" key="10">
    <source>
        <dbReference type="ARBA" id="ARBA00023004"/>
    </source>
</evidence>
<feature type="compositionally biased region" description="Gly residues" evidence="13">
    <location>
        <begin position="481"/>
        <end position="512"/>
    </location>
</feature>
<keyword evidence="10" id="KW-0408">Iron</keyword>
<dbReference type="GO" id="GO:0000398">
    <property type="term" value="P:mRNA splicing, via spliceosome"/>
    <property type="evidence" value="ECO:0007669"/>
    <property type="project" value="TreeGrafter"/>
</dbReference>
<evidence type="ECO:0000256" key="9">
    <source>
        <dbReference type="ARBA" id="ARBA00022833"/>
    </source>
</evidence>
<dbReference type="GO" id="GO:0008419">
    <property type="term" value="F:RNA lariat debranching enzyme activity"/>
    <property type="evidence" value="ECO:0007669"/>
    <property type="project" value="UniProtKB-ARBA"/>
</dbReference>
<dbReference type="SMART" id="SM01124">
    <property type="entry name" value="DBR1"/>
    <property type="match status" value="1"/>
</dbReference>
<evidence type="ECO:0000256" key="11">
    <source>
        <dbReference type="ARBA" id="ARBA00023211"/>
    </source>
</evidence>
<keyword evidence="6" id="KW-0507">mRNA processing</keyword>
<accession>A0AAV9P1X7</accession>
<proteinExistence type="inferred from homology"/>
<sequence length="543" mass="61247">MDVNLSKEEGVRIAVVGCGHGVLNDIYASVEEAAKRAGWDSGPDLLIVGGDFQSVRNLYDLNCVSVPPKYRELGDFHEYYSGARTAPYLTLFVGGNHEASNYLFELYFGGWVAPNIYFMGAANVLRFGPLRIMGIGGIYKPYDYREPHHERLPYSENDKKTVFHTRELDVSKLHQIRTHLDICMSHDWPNGVEWCGNYEQLFKFKPHLEEDARNHQLGSMSSKVLMANLKPRFWFSAHLHCEYVAKVQWDKPAEKQQGNKDEIDLEADDDDNDARAELPEVFHGNGLSYHERIEDARYRITNKTTKFLALDKLLPGRRFMRAITIRPRKNQDIVAERPFKLTYDPEWLAITRAFAQQEPLTVGDPSAEVPGVKGWFETARLIDDNWTWINEHLSEADLIVPENFEITAPVYDGGRLRDIGNYGRVREYPNPQTQRYCELIEIDNPLEVSDAQIDANVAKGETFFVVRERSNAYDMYRPGPTRGGGAHRGGDSGGRGGGNRGGRGGGNRGGRGGGHRGGRGGKNNRGYGDRGGRARNLFNIYSG</sequence>
<evidence type="ECO:0000256" key="2">
    <source>
        <dbReference type="ARBA" id="ARBA00001947"/>
    </source>
</evidence>
<comment type="similarity">
    <text evidence="5">Belongs to the lariat debranching enzyme family.</text>
</comment>
<keyword evidence="16" id="KW-1185">Reference proteome</keyword>
<evidence type="ECO:0000256" key="12">
    <source>
        <dbReference type="ARBA" id="ARBA00023242"/>
    </source>
</evidence>